<dbReference type="OrthoDB" id="6493677at2759"/>
<organism evidence="3">
    <name type="scientific">Rhipicephalus microplus</name>
    <name type="common">Cattle tick</name>
    <name type="synonym">Boophilus microplus</name>
    <dbReference type="NCBI Taxonomy" id="6941"/>
    <lineage>
        <taxon>Eukaryota</taxon>
        <taxon>Metazoa</taxon>
        <taxon>Ecdysozoa</taxon>
        <taxon>Arthropoda</taxon>
        <taxon>Chelicerata</taxon>
        <taxon>Arachnida</taxon>
        <taxon>Acari</taxon>
        <taxon>Parasitiformes</taxon>
        <taxon>Ixodida</taxon>
        <taxon>Ixodoidea</taxon>
        <taxon>Ixodidae</taxon>
        <taxon>Rhipicephalinae</taxon>
        <taxon>Rhipicephalus</taxon>
        <taxon>Boophilus</taxon>
    </lineage>
</organism>
<dbReference type="AlphaFoldDB" id="A0A6G5A2N6"/>
<evidence type="ECO:0000256" key="2">
    <source>
        <dbReference type="SAM" id="SignalP"/>
    </source>
</evidence>
<dbReference type="VEuPathDB" id="VectorBase:LOC119164081"/>
<keyword evidence="3" id="KW-0482">Metalloprotease</keyword>
<reference evidence="3" key="1">
    <citation type="submission" date="2020-03" db="EMBL/GenBank/DDBJ databases">
        <title>A transcriptome and proteome of the tick Rhipicephalus microplus shaped by the genetic composition of its hosts and developmental stage.</title>
        <authorList>
            <person name="Garcia G.R."/>
            <person name="Ribeiro J.M.C."/>
            <person name="Maruyama S.R."/>
            <person name="Gardinasse L.G."/>
            <person name="Nelson K."/>
            <person name="Ferreira B.R."/>
            <person name="Andrade T.G."/>
            <person name="Santos I.K.F.M."/>
        </authorList>
    </citation>
    <scope>NUCLEOTIDE SEQUENCE</scope>
    <source>
        <strain evidence="3">NSGR</strain>
        <tissue evidence="3">Salivary glands</tissue>
    </source>
</reference>
<keyword evidence="3" id="KW-0645">Protease</keyword>
<name>A0A6G5A2N6_RHIMP</name>
<protein>
    <submittedName>
        <fullName evidence="3">Putative secreted metalloprotease</fullName>
    </submittedName>
</protein>
<dbReference type="Gene3D" id="3.40.390.10">
    <property type="entry name" value="Collagenase (Catalytic Domain)"/>
    <property type="match status" value="1"/>
</dbReference>
<feature type="signal peptide" evidence="2">
    <location>
        <begin position="1"/>
        <end position="16"/>
    </location>
</feature>
<keyword evidence="2" id="KW-0732">Signal</keyword>
<dbReference type="GO" id="GO:0008237">
    <property type="term" value="F:metallopeptidase activity"/>
    <property type="evidence" value="ECO:0007669"/>
    <property type="project" value="UniProtKB-KW"/>
</dbReference>
<dbReference type="SUPFAM" id="SSF55486">
    <property type="entry name" value="Metalloproteases ('zincins'), catalytic domain"/>
    <property type="match status" value="1"/>
</dbReference>
<feature type="region of interest" description="Disordered" evidence="1">
    <location>
        <begin position="150"/>
        <end position="176"/>
    </location>
</feature>
<proteinExistence type="predicted"/>
<dbReference type="InterPro" id="IPR024079">
    <property type="entry name" value="MetalloPept_cat_dom_sf"/>
</dbReference>
<accession>A0A6G5A2N6</accession>
<sequence length="277" mass="32276">MRVFIIILQFALYTDAEKDVFVYPTILQERSTERNLVLRLNDKFTLNLQRSSVLADKLLFVTTSDEVNHLEEIDTSAIQKTLYHDTHYQSSVRVQQRDDAVQVEGIINDKLRIKPVLEGERSMKGQILHKIYEVNNMDEGSFIAEEKPRKSHIEANVDQNPSAEPKGINSRRVEERRNREEFEVELHIICDRKHQSNFDKNEDLIGYMAVFMNAANLRYLDIRNPKVRFLLVGITRRKENPFAPDNHGTTDTTETLNRLQAYEAEKGYQASMMPCFL</sequence>
<dbReference type="EMBL" id="GIKN01002565">
    <property type="protein sequence ID" value="NIE44838.1"/>
    <property type="molecule type" value="Transcribed_RNA"/>
</dbReference>
<feature type="chain" id="PRO_5026149905" evidence="2">
    <location>
        <begin position="17"/>
        <end position="277"/>
    </location>
</feature>
<dbReference type="GO" id="GO:0006508">
    <property type="term" value="P:proteolysis"/>
    <property type="evidence" value="ECO:0007669"/>
    <property type="project" value="UniProtKB-KW"/>
</dbReference>
<evidence type="ECO:0000256" key="1">
    <source>
        <dbReference type="SAM" id="MobiDB-lite"/>
    </source>
</evidence>
<evidence type="ECO:0000313" key="3">
    <source>
        <dbReference type="EMBL" id="NIE44838.1"/>
    </source>
</evidence>
<keyword evidence="3" id="KW-0378">Hydrolase</keyword>